<organism evidence="11 12">
    <name type="scientific">Candidatus Berkelbacteria bacterium Licking1014_85</name>
    <dbReference type="NCBI Taxonomy" id="2017148"/>
    <lineage>
        <taxon>Bacteria</taxon>
        <taxon>Candidatus Berkelbacteria</taxon>
    </lineage>
</organism>
<sequence length="155" mass="17063">MKSKENTREYTQAPKEYTEKVIQIDRISRTVKGGRRIRFRALVVVGNQKGKAGFGVAKGKEVLEAINKAVNSAKKRMLIIQLNDKETINREVRIKYCGAQILLKPAPKGTSLIAGGSIRAVIEAFGIKNITAKSIGSANKINLVKATFQALRQII</sequence>
<dbReference type="FunFam" id="3.30.230.10:FF:000002">
    <property type="entry name" value="30S ribosomal protein S5"/>
    <property type="match status" value="1"/>
</dbReference>
<evidence type="ECO:0000256" key="5">
    <source>
        <dbReference type="ARBA" id="ARBA00023274"/>
    </source>
</evidence>
<name>A0A554LM21_9BACT</name>
<dbReference type="InterPro" id="IPR020568">
    <property type="entry name" value="Ribosomal_Su5_D2-typ_SF"/>
</dbReference>
<evidence type="ECO:0000259" key="10">
    <source>
        <dbReference type="PROSITE" id="PS50881"/>
    </source>
</evidence>
<dbReference type="Gene3D" id="3.30.230.10">
    <property type="match status" value="1"/>
</dbReference>
<dbReference type="InterPro" id="IPR013810">
    <property type="entry name" value="Ribosomal_uS5_N"/>
</dbReference>
<dbReference type="InterPro" id="IPR014721">
    <property type="entry name" value="Ribsml_uS5_D2-typ_fold_subgr"/>
</dbReference>
<evidence type="ECO:0000256" key="6">
    <source>
        <dbReference type="ARBA" id="ARBA00035255"/>
    </source>
</evidence>
<evidence type="ECO:0000256" key="8">
    <source>
        <dbReference type="PROSITE-ProRule" id="PRU00268"/>
    </source>
</evidence>
<dbReference type="AlphaFoldDB" id="A0A554LM21"/>
<dbReference type="GO" id="GO:0006412">
    <property type="term" value="P:translation"/>
    <property type="evidence" value="ECO:0007669"/>
    <property type="project" value="InterPro"/>
</dbReference>
<evidence type="ECO:0000256" key="7">
    <source>
        <dbReference type="ARBA" id="ARBA00035519"/>
    </source>
</evidence>
<keyword evidence="3" id="KW-0694">RNA-binding</keyword>
<dbReference type="GO" id="GO:0003735">
    <property type="term" value="F:structural constituent of ribosome"/>
    <property type="evidence" value="ECO:0007669"/>
    <property type="project" value="UniProtKB-UniRule"/>
</dbReference>
<protein>
    <recommendedName>
        <fullName evidence="6">Small ribosomal subunit protein uS5</fullName>
    </recommendedName>
    <alternativeName>
        <fullName evidence="7">30S ribosomal protein S5</fullName>
    </alternativeName>
</protein>
<comment type="caution">
    <text evidence="11">The sequence shown here is derived from an EMBL/GenBank/DDBJ whole genome shotgun (WGS) entry which is preliminary data.</text>
</comment>
<dbReference type="SUPFAM" id="SSF54211">
    <property type="entry name" value="Ribosomal protein S5 domain 2-like"/>
    <property type="match status" value="1"/>
</dbReference>
<dbReference type="GO" id="GO:0015935">
    <property type="term" value="C:small ribosomal subunit"/>
    <property type="evidence" value="ECO:0007669"/>
    <property type="project" value="InterPro"/>
</dbReference>
<evidence type="ECO:0000256" key="1">
    <source>
        <dbReference type="ARBA" id="ARBA00008945"/>
    </source>
</evidence>
<gene>
    <name evidence="11" type="ORF">CEN91_76</name>
</gene>
<dbReference type="InterPro" id="IPR018192">
    <property type="entry name" value="Ribosomal_uS5_N_CS"/>
</dbReference>
<keyword evidence="5 8" id="KW-0687">Ribonucleoprotein</keyword>
<evidence type="ECO:0000256" key="9">
    <source>
        <dbReference type="RuleBase" id="RU003823"/>
    </source>
</evidence>
<accession>A0A554LM21</accession>
<evidence type="ECO:0000256" key="2">
    <source>
        <dbReference type="ARBA" id="ARBA00022730"/>
    </source>
</evidence>
<comment type="similarity">
    <text evidence="1 9">Belongs to the universal ribosomal protein uS5 family.</text>
</comment>
<dbReference type="PROSITE" id="PS00585">
    <property type="entry name" value="RIBOSOMAL_S5"/>
    <property type="match status" value="1"/>
</dbReference>
<evidence type="ECO:0000313" key="12">
    <source>
        <dbReference type="Proteomes" id="UP000315589"/>
    </source>
</evidence>
<dbReference type="EMBL" id="VMGI01000007">
    <property type="protein sequence ID" value="TSC93907.1"/>
    <property type="molecule type" value="Genomic_DNA"/>
</dbReference>
<dbReference type="Pfam" id="PF00333">
    <property type="entry name" value="Ribosomal_S5"/>
    <property type="match status" value="1"/>
</dbReference>
<proteinExistence type="inferred from homology"/>
<dbReference type="GO" id="GO:0019843">
    <property type="term" value="F:rRNA binding"/>
    <property type="evidence" value="ECO:0007669"/>
    <property type="project" value="UniProtKB-KW"/>
</dbReference>
<dbReference type="Pfam" id="PF03719">
    <property type="entry name" value="Ribosomal_S5_C"/>
    <property type="match status" value="1"/>
</dbReference>
<dbReference type="PANTHER" id="PTHR48277">
    <property type="entry name" value="MITOCHONDRIAL RIBOSOMAL PROTEIN S5"/>
    <property type="match status" value="1"/>
</dbReference>
<dbReference type="Gene3D" id="3.30.160.20">
    <property type="match status" value="1"/>
</dbReference>
<dbReference type="GO" id="GO:0005737">
    <property type="term" value="C:cytoplasm"/>
    <property type="evidence" value="ECO:0007669"/>
    <property type="project" value="UniProtKB-ARBA"/>
</dbReference>
<feature type="domain" description="S5 DRBM" evidence="10">
    <location>
        <begin position="17"/>
        <end position="80"/>
    </location>
</feature>
<evidence type="ECO:0000256" key="3">
    <source>
        <dbReference type="ARBA" id="ARBA00022884"/>
    </source>
</evidence>
<keyword evidence="2" id="KW-0699">rRNA-binding</keyword>
<dbReference type="Proteomes" id="UP000315589">
    <property type="component" value="Unassembled WGS sequence"/>
</dbReference>
<dbReference type="NCBIfam" id="TIGR01021">
    <property type="entry name" value="rpsE_bact"/>
    <property type="match status" value="1"/>
</dbReference>
<dbReference type="InterPro" id="IPR005324">
    <property type="entry name" value="Ribosomal_uS5_C"/>
</dbReference>
<dbReference type="SUPFAM" id="SSF54768">
    <property type="entry name" value="dsRNA-binding domain-like"/>
    <property type="match status" value="1"/>
</dbReference>
<evidence type="ECO:0000313" key="11">
    <source>
        <dbReference type="EMBL" id="TSC93907.1"/>
    </source>
</evidence>
<dbReference type="PROSITE" id="PS50881">
    <property type="entry name" value="S5_DSRBD"/>
    <property type="match status" value="1"/>
</dbReference>
<evidence type="ECO:0000256" key="4">
    <source>
        <dbReference type="ARBA" id="ARBA00022980"/>
    </source>
</evidence>
<keyword evidence="4 8" id="KW-0689">Ribosomal protein</keyword>
<reference evidence="11 12" key="1">
    <citation type="submission" date="2017-07" db="EMBL/GenBank/DDBJ databases">
        <title>Mechanisms for carbon and nitrogen cycling indicate functional differentiation within the Candidate Phyla Radiation.</title>
        <authorList>
            <person name="Danczak R.E."/>
            <person name="Johnston M.D."/>
            <person name="Kenah C."/>
            <person name="Slattery M."/>
            <person name="Wrighton K.C."/>
            <person name="Wilkins M.J."/>
        </authorList>
    </citation>
    <scope>NUCLEOTIDE SEQUENCE [LARGE SCALE GENOMIC DNA]</scope>
    <source>
        <strain evidence="11">Licking1014_85</strain>
    </source>
</reference>
<dbReference type="InterPro" id="IPR005712">
    <property type="entry name" value="Ribosomal_uS5_bac-type"/>
</dbReference>
<dbReference type="InterPro" id="IPR000851">
    <property type="entry name" value="Ribosomal_uS5"/>
</dbReference>
<dbReference type="PANTHER" id="PTHR48277:SF1">
    <property type="entry name" value="MITOCHONDRIAL RIBOSOMAL PROTEIN S5"/>
    <property type="match status" value="1"/>
</dbReference>